<keyword evidence="3" id="KW-0238">DNA-binding</keyword>
<dbReference type="FunFam" id="1.10.10.60:FF:000349">
    <property type="entry name" value="Transcription factor MYB39"/>
    <property type="match status" value="1"/>
</dbReference>
<evidence type="ECO:0000256" key="2">
    <source>
        <dbReference type="ARBA" id="ARBA00022737"/>
    </source>
</evidence>
<dbReference type="FunFam" id="1.10.10.60:FF:000001">
    <property type="entry name" value="MYB-related transcription factor"/>
    <property type="match status" value="1"/>
</dbReference>
<dbReference type="EMBL" id="QJKJ01001783">
    <property type="protein sequence ID" value="RDY05918.1"/>
    <property type="molecule type" value="Genomic_DNA"/>
</dbReference>
<dbReference type="InterPro" id="IPR009057">
    <property type="entry name" value="Homeodomain-like_sf"/>
</dbReference>
<keyword evidence="2" id="KW-0677">Repeat</keyword>
<sequence length="325" mass="36801">MGRSPCCDEIGLKKGPWTPEEDQKLIDHIQKYGHASWRALPKLAGLNRCGKSCRLRWTNYLRPDIKRGKFSQEEEQTILDLHAILGNKWSAIASHLPGRTDNEIKNFWNTHLKKKLIQMGYDPMTHQPRTDDIFSGLSHLIALANLKELLDHHHHQPWEQNLARLQQETVQLARLQCLQQHLLMQPQASTGTDPNTNSVNSSFMNKDTNTINVSNDQFENTMSSNGIGIVQLVNDSIPFSHMPNLTTPPSCSYEAPLSNNKDMVQLFQGESYPNSPWLLSCSSTTLSSPSHVVPPVTEVSLTNMEDNCTIWPELLLEDPLFKMIS</sequence>
<dbReference type="PANTHER" id="PTHR10641:SF1287">
    <property type="entry name" value="TRANSCRIPTION FACTOR MYB93"/>
    <property type="match status" value="1"/>
</dbReference>
<dbReference type="Gene3D" id="1.10.10.60">
    <property type="entry name" value="Homeodomain-like"/>
    <property type="match status" value="2"/>
</dbReference>
<accession>A0A371HT01</accession>
<comment type="caution">
    <text evidence="7">The sequence shown here is derived from an EMBL/GenBank/DDBJ whole genome shotgun (WGS) entry which is preliminary data.</text>
</comment>
<dbReference type="PROSITE" id="PS51294">
    <property type="entry name" value="HTH_MYB"/>
    <property type="match status" value="2"/>
</dbReference>
<dbReference type="GO" id="GO:0003677">
    <property type="term" value="F:DNA binding"/>
    <property type="evidence" value="ECO:0007669"/>
    <property type="project" value="UniProtKB-KW"/>
</dbReference>
<dbReference type="PROSITE" id="PS50090">
    <property type="entry name" value="MYB_LIKE"/>
    <property type="match status" value="2"/>
</dbReference>
<proteinExistence type="predicted"/>
<evidence type="ECO:0000256" key="4">
    <source>
        <dbReference type="ARBA" id="ARBA00023242"/>
    </source>
</evidence>
<dbReference type="SUPFAM" id="SSF46689">
    <property type="entry name" value="Homeodomain-like"/>
    <property type="match status" value="1"/>
</dbReference>
<reference evidence="7" key="1">
    <citation type="submission" date="2018-05" db="EMBL/GenBank/DDBJ databases">
        <title>Draft genome of Mucuna pruriens seed.</title>
        <authorList>
            <person name="Nnadi N.E."/>
            <person name="Vos R."/>
            <person name="Hasami M.H."/>
            <person name="Devisetty U.K."/>
            <person name="Aguiy J.C."/>
        </authorList>
    </citation>
    <scope>NUCLEOTIDE SEQUENCE [LARGE SCALE GENOMIC DNA]</scope>
    <source>
        <strain evidence="7">JCA_2017</strain>
    </source>
</reference>
<evidence type="ECO:0000313" key="7">
    <source>
        <dbReference type="EMBL" id="RDY05918.1"/>
    </source>
</evidence>
<dbReference type="SMART" id="SM00717">
    <property type="entry name" value="SANT"/>
    <property type="match status" value="2"/>
</dbReference>
<feature type="non-terminal residue" evidence="7">
    <location>
        <position position="1"/>
    </location>
</feature>
<feature type="domain" description="HTH myb-type" evidence="6">
    <location>
        <begin position="62"/>
        <end position="116"/>
    </location>
</feature>
<dbReference type="GO" id="GO:0005634">
    <property type="term" value="C:nucleus"/>
    <property type="evidence" value="ECO:0007669"/>
    <property type="project" value="UniProtKB-SubCell"/>
</dbReference>
<dbReference type="AlphaFoldDB" id="A0A371HT01"/>
<keyword evidence="8" id="KW-1185">Reference proteome</keyword>
<dbReference type="InterPro" id="IPR015495">
    <property type="entry name" value="Myb_TF_plants"/>
</dbReference>
<evidence type="ECO:0000259" key="6">
    <source>
        <dbReference type="PROSITE" id="PS51294"/>
    </source>
</evidence>
<keyword evidence="4" id="KW-0539">Nucleus</keyword>
<evidence type="ECO:0000256" key="3">
    <source>
        <dbReference type="ARBA" id="ARBA00023125"/>
    </source>
</evidence>
<dbReference type="InterPro" id="IPR017930">
    <property type="entry name" value="Myb_dom"/>
</dbReference>
<dbReference type="Pfam" id="PF00249">
    <property type="entry name" value="Myb_DNA-binding"/>
    <property type="match status" value="2"/>
</dbReference>
<feature type="domain" description="Myb-like" evidence="5">
    <location>
        <begin position="62"/>
        <end position="112"/>
    </location>
</feature>
<evidence type="ECO:0000259" key="5">
    <source>
        <dbReference type="PROSITE" id="PS50090"/>
    </source>
</evidence>
<feature type="domain" description="HTH myb-type" evidence="6">
    <location>
        <begin position="9"/>
        <end position="61"/>
    </location>
</feature>
<gene>
    <name evidence="7" type="primary">MYB16</name>
    <name evidence="7" type="ORF">CR513_10172</name>
</gene>
<feature type="domain" description="Myb-like" evidence="5">
    <location>
        <begin position="9"/>
        <end position="61"/>
    </location>
</feature>
<name>A0A371HT01_MUCPR</name>
<dbReference type="PANTHER" id="PTHR10641">
    <property type="entry name" value="MYB FAMILY TRANSCRIPTION FACTOR"/>
    <property type="match status" value="1"/>
</dbReference>
<evidence type="ECO:0000256" key="1">
    <source>
        <dbReference type="ARBA" id="ARBA00004123"/>
    </source>
</evidence>
<dbReference type="InterPro" id="IPR001005">
    <property type="entry name" value="SANT/Myb"/>
</dbReference>
<evidence type="ECO:0000313" key="8">
    <source>
        <dbReference type="Proteomes" id="UP000257109"/>
    </source>
</evidence>
<dbReference type="CDD" id="cd00167">
    <property type="entry name" value="SANT"/>
    <property type="match status" value="2"/>
</dbReference>
<dbReference type="OrthoDB" id="2143914at2759"/>
<comment type="subcellular location">
    <subcellularLocation>
        <location evidence="1">Nucleus</location>
    </subcellularLocation>
</comment>
<dbReference type="Proteomes" id="UP000257109">
    <property type="component" value="Unassembled WGS sequence"/>
</dbReference>
<protein>
    <submittedName>
        <fullName evidence="7">Transcription factor MYB16</fullName>
    </submittedName>
</protein>
<organism evidence="7 8">
    <name type="scientific">Mucuna pruriens</name>
    <name type="common">Velvet bean</name>
    <name type="synonym">Dolichos pruriens</name>
    <dbReference type="NCBI Taxonomy" id="157652"/>
    <lineage>
        <taxon>Eukaryota</taxon>
        <taxon>Viridiplantae</taxon>
        <taxon>Streptophyta</taxon>
        <taxon>Embryophyta</taxon>
        <taxon>Tracheophyta</taxon>
        <taxon>Spermatophyta</taxon>
        <taxon>Magnoliopsida</taxon>
        <taxon>eudicotyledons</taxon>
        <taxon>Gunneridae</taxon>
        <taxon>Pentapetalae</taxon>
        <taxon>rosids</taxon>
        <taxon>fabids</taxon>
        <taxon>Fabales</taxon>
        <taxon>Fabaceae</taxon>
        <taxon>Papilionoideae</taxon>
        <taxon>50 kb inversion clade</taxon>
        <taxon>NPAAA clade</taxon>
        <taxon>indigoferoid/millettioid clade</taxon>
        <taxon>Phaseoleae</taxon>
        <taxon>Mucuna</taxon>
    </lineage>
</organism>